<sequence length="341" mass="38550">MSLHHPFTTPPQPGDVIEVRPGILWARLALPFQLDHVNIYFLQDNDGWMIVDGGISNKQTRAAWEALLNGPFAGEKFTGLIITHHHPDHIGMAGWLCEKLDIPMLTSRTSFLSCMMFAHSPAVMEATPYSEFYARHGMAPEIAALVSTQGHNYLRMLSTPPFTYRRLYHGMTLPIGDRKFQVLTGDGHCAEQVMLYLPEEKLFLAADQVIEKISPNVSVMATEPEGNPLGGFIHSLNYLKRELPEDVLVLSGHRLPFYGLHIRCTDLVAHHEERCGMIHDACRTRDISANDLIPVIFHRQLDPHQMSFAFSEVLAHVNFMVKRGQLEWISEPGDRLTLRSL</sequence>
<dbReference type="PANTHER" id="PTHR23131">
    <property type="entry name" value="ENDORIBONUCLEASE LACTB2"/>
    <property type="match status" value="1"/>
</dbReference>
<keyword evidence="3" id="KW-1185">Reference proteome</keyword>
<dbReference type="EMBL" id="FXTO01000009">
    <property type="protein sequence ID" value="SMO68234.1"/>
    <property type="molecule type" value="Genomic_DNA"/>
</dbReference>
<dbReference type="Gene3D" id="3.60.15.10">
    <property type="entry name" value="Ribonuclease Z/Hydroxyacylglutathione hydrolase-like"/>
    <property type="match status" value="1"/>
</dbReference>
<dbReference type="Gene3D" id="1.10.10.10">
    <property type="entry name" value="Winged helix-like DNA-binding domain superfamily/Winged helix DNA-binding domain"/>
    <property type="match status" value="1"/>
</dbReference>
<feature type="domain" description="Metallo-beta-lactamase" evidence="1">
    <location>
        <begin position="36"/>
        <end position="253"/>
    </location>
</feature>
<evidence type="ECO:0000313" key="2">
    <source>
        <dbReference type="EMBL" id="SMO68234.1"/>
    </source>
</evidence>
<evidence type="ECO:0000313" key="3">
    <source>
        <dbReference type="Proteomes" id="UP000316030"/>
    </source>
</evidence>
<dbReference type="SUPFAM" id="SSF56281">
    <property type="entry name" value="Metallo-hydrolase/oxidoreductase"/>
    <property type="match status" value="1"/>
</dbReference>
<dbReference type="Proteomes" id="UP000316030">
    <property type="component" value="Unassembled WGS sequence"/>
</dbReference>
<dbReference type="Pfam" id="PF00753">
    <property type="entry name" value="Lactamase_B"/>
    <property type="match status" value="1"/>
</dbReference>
<dbReference type="PANTHER" id="PTHR23131:SF4">
    <property type="entry name" value="METALLO-BETA-LACTAMASE SUPERFAMILY POTEIN"/>
    <property type="match status" value="1"/>
</dbReference>
<dbReference type="AlphaFoldDB" id="A0A521D943"/>
<dbReference type="InterPro" id="IPR001279">
    <property type="entry name" value="Metallo-B-lactamas"/>
</dbReference>
<name>A0A521D943_9RHOB</name>
<gene>
    <name evidence="2" type="ORF">SAMN06265173_109107</name>
</gene>
<dbReference type="InterPro" id="IPR036866">
    <property type="entry name" value="RibonucZ/Hydroxyglut_hydro"/>
</dbReference>
<organism evidence="2 3">
    <name type="scientific">Thalassovita litoralis</name>
    <dbReference type="NCBI Taxonomy" id="1010611"/>
    <lineage>
        <taxon>Bacteria</taxon>
        <taxon>Pseudomonadati</taxon>
        <taxon>Pseudomonadota</taxon>
        <taxon>Alphaproteobacteria</taxon>
        <taxon>Rhodobacterales</taxon>
        <taxon>Roseobacteraceae</taxon>
        <taxon>Thalassovita</taxon>
    </lineage>
</organism>
<dbReference type="InterPro" id="IPR050662">
    <property type="entry name" value="Sec-metab_biosynth-thioest"/>
</dbReference>
<evidence type="ECO:0000259" key="1">
    <source>
        <dbReference type="SMART" id="SM00849"/>
    </source>
</evidence>
<accession>A0A521D943</accession>
<reference evidence="2 3" key="1">
    <citation type="submission" date="2017-05" db="EMBL/GenBank/DDBJ databases">
        <authorList>
            <person name="Varghese N."/>
            <person name="Submissions S."/>
        </authorList>
    </citation>
    <scope>NUCLEOTIDE SEQUENCE [LARGE SCALE GENOMIC DNA]</scope>
    <source>
        <strain evidence="2 3">DSM 29506</strain>
    </source>
</reference>
<dbReference type="Pfam" id="PF21221">
    <property type="entry name" value="B_lactamase-like_C"/>
    <property type="match status" value="1"/>
</dbReference>
<dbReference type="RefSeq" id="WP_235891448.1">
    <property type="nucleotide sequence ID" value="NZ_FXTO01000009.1"/>
</dbReference>
<protein>
    <submittedName>
        <fullName evidence="2">Glyoxylase, beta-lactamase superfamily II</fullName>
    </submittedName>
</protein>
<dbReference type="InterPro" id="IPR036388">
    <property type="entry name" value="WH-like_DNA-bd_sf"/>
</dbReference>
<dbReference type="InterPro" id="IPR048933">
    <property type="entry name" value="B_lactamase-like_C"/>
</dbReference>
<dbReference type="SMART" id="SM00849">
    <property type="entry name" value="Lactamase_B"/>
    <property type="match status" value="1"/>
</dbReference>
<proteinExistence type="predicted"/>